<dbReference type="RefSeq" id="WP_188128092.1">
    <property type="nucleotide sequence ID" value="NZ_CYPW01000006.1"/>
</dbReference>
<dbReference type="Pfam" id="PF00126">
    <property type="entry name" value="HTH_1"/>
    <property type="match status" value="1"/>
</dbReference>
<protein>
    <submittedName>
        <fullName evidence="6">D-malate degradation protein R</fullName>
    </submittedName>
</protein>
<sequence>MSDWDGIEEFTMVAQTGSFTTAAQRMKVSTSHVSRRVQALEERLGVKLLARTTRTVRVTEQGREYLSQIEHVLSALQEANQTLRGDIAELSGPLRISAAGPFAEREVAPVLLDFVEQHPRITLDMDFNNRNVDLVADGYDFALRYGVLTSSSLIARKLVNHRLACAASPAYLKRHGTPKTPQDLRQHSCLVTSNDTWLFQDPDTKATLPVKVSGRLRTNDIPMLQEAVRRGFGIAYSPIGNLQGLIDAGEAELILHPYEDHSRSHWIVYADRHLMPRHVRAAIDHLLTVFATQR</sequence>
<gene>
    <name evidence="6" type="primary">dmlR_2</name>
    <name evidence="6" type="ORF">SHM7688_00879</name>
</gene>
<dbReference type="InterPro" id="IPR005119">
    <property type="entry name" value="LysR_subst-bd"/>
</dbReference>
<dbReference type="InterPro" id="IPR036388">
    <property type="entry name" value="WH-like_DNA-bd_sf"/>
</dbReference>
<dbReference type="STRING" id="321267.SHM7688_00879"/>
<dbReference type="EMBL" id="CYPW01000006">
    <property type="protein sequence ID" value="CUH51442.1"/>
    <property type="molecule type" value="Genomic_DNA"/>
</dbReference>
<evidence type="ECO:0000256" key="2">
    <source>
        <dbReference type="ARBA" id="ARBA00023015"/>
    </source>
</evidence>
<name>A0A0P1EN55_9RHOB</name>
<dbReference type="GO" id="GO:0003700">
    <property type="term" value="F:DNA-binding transcription factor activity"/>
    <property type="evidence" value="ECO:0007669"/>
    <property type="project" value="InterPro"/>
</dbReference>
<comment type="similarity">
    <text evidence="1">Belongs to the LysR transcriptional regulatory family.</text>
</comment>
<dbReference type="InterPro" id="IPR036390">
    <property type="entry name" value="WH_DNA-bd_sf"/>
</dbReference>
<evidence type="ECO:0000256" key="4">
    <source>
        <dbReference type="ARBA" id="ARBA00023163"/>
    </source>
</evidence>
<evidence type="ECO:0000313" key="6">
    <source>
        <dbReference type="EMBL" id="CUH51442.1"/>
    </source>
</evidence>
<organism evidence="6 7">
    <name type="scientific">Shimia marina</name>
    <dbReference type="NCBI Taxonomy" id="321267"/>
    <lineage>
        <taxon>Bacteria</taxon>
        <taxon>Pseudomonadati</taxon>
        <taxon>Pseudomonadota</taxon>
        <taxon>Alphaproteobacteria</taxon>
        <taxon>Rhodobacterales</taxon>
        <taxon>Roseobacteraceae</taxon>
    </lineage>
</organism>
<dbReference type="InterPro" id="IPR058163">
    <property type="entry name" value="LysR-type_TF_proteobact-type"/>
</dbReference>
<dbReference type="PANTHER" id="PTHR30537">
    <property type="entry name" value="HTH-TYPE TRANSCRIPTIONAL REGULATOR"/>
    <property type="match status" value="1"/>
</dbReference>
<accession>A0A0P1EN55</accession>
<keyword evidence="7" id="KW-1185">Reference proteome</keyword>
<evidence type="ECO:0000256" key="1">
    <source>
        <dbReference type="ARBA" id="ARBA00009437"/>
    </source>
</evidence>
<dbReference type="Gene3D" id="3.40.190.290">
    <property type="match status" value="1"/>
</dbReference>
<dbReference type="Proteomes" id="UP000054823">
    <property type="component" value="Unassembled WGS sequence"/>
</dbReference>
<dbReference type="CDD" id="cd08422">
    <property type="entry name" value="PBP2_CrgA_like"/>
    <property type="match status" value="1"/>
</dbReference>
<evidence type="ECO:0000259" key="5">
    <source>
        <dbReference type="PROSITE" id="PS50931"/>
    </source>
</evidence>
<dbReference type="GO" id="GO:0003677">
    <property type="term" value="F:DNA binding"/>
    <property type="evidence" value="ECO:0007669"/>
    <property type="project" value="UniProtKB-KW"/>
</dbReference>
<dbReference type="SUPFAM" id="SSF53850">
    <property type="entry name" value="Periplasmic binding protein-like II"/>
    <property type="match status" value="1"/>
</dbReference>
<dbReference type="Gene3D" id="1.10.10.10">
    <property type="entry name" value="Winged helix-like DNA-binding domain superfamily/Winged helix DNA-binding domain"/>
    <property type="match status" value="1"/>
</dbReference>
<reference evidence="6 7" key="1">
    <citation type="submission" date="2015-09" db="EMBL/GenBank/DDBJ databases">
        <authorList>
            <consortium name="Swine Surveillance"/>
        </authorList>
    </citation>
    <scope>NUCLEOTIDE SEQUENCE [LARGE SCALE GENOMIC DNA]</scope>
    <source>
        <strain evidence="6 7">CECT 7688</strain>
    </source>
</reference>
<dbReference type="Pfam" id="PF03466">
    <property type="entry name" value="LysR_substrate"/>
    <property type="match status" value="1"/>
</dbReference>
<dbReference type="FunFam" id="1.10.10.10:FF:000001">
    <property type="entry name" value="LysR family transcriptional regulator"/>
    <property type="match status" value="1"/>
</dbReference>
<keyword evidence="4" id="KW-0804">Transcription</keyword>
<keyword evidence="3" id="KW-0238">DNA-binding</keyword>
<dbReference type="InterPro" id="IPR000847">
    <property type="entry name" value="LysR_HTH_N"/>
</dbReference>
<keyword evidence="2" id="KW-0805">Transcription regulation</keyword>
<dbReference type="PROSITE" id="PS50931">
    <property type="entry name" value="HTH_LYSR"/>
    <property type="match status" value="1"/>
</dbReference>
<dbReference type="AlphaFoldDB" id="A0A0P1EN55"/>
<dbReference type="PANTHER" id="PTHR30537:SF5">
    <property type="entry name" value="HTH-TYPE TRANSCRIPTIONAL ACTIVATOR TTDR-RELATED"/>
    <property type="match status" value="1"/>
</dbReference>
<feature type="domain" description="HTH lysR-type" evidence="5">
    <location>
        <begin position="1"/>
        <end position="59"/>
    </location>
</feature>
<proteinExistence type="inferred from homology"/>
<evidence type="ECO:0000256" key="3">
    <source>
        <dbReference type="ARBA" id="ARBA00023125"/>
    </source>
</evidence>
<dbReference type="SUPFAM" id="SSF46785">
    <property type="entry name" value="Winged helix' DNA-binding domain"/>
    <property type="match status" value="1"/>
</dbReference>
<evidence type="ECO:0000313" key="7">
    <source>
        <dbReference type="Proteomes" id="UP000054823"/>
    </source>
</evidence>